<protein>
    <recommendedName>
        <fullName evidence="1">HNH nuclease domain-containing protein</fullName>
    </recommendedName>
</protein>
<dbReference type="SUPFAM" id="SSF54060">
    <property type="entry name" value="His-Me finger endonucleases"/>
    <property type="match status" value="2"/>
</dbReference>
<feature type="domain" description="HNH nuclease" evidence="1">
    <location>
        <begin position="524"/>
        <end position="550"/>
    </location>
</feature>
<organism evidence="2">
    <name type="scientific">viral metagenome</name>
    <dbReference type="NCBI Taxonomy" id="1070528"/>
    <lineage>
        <taxon>unclassified sequences</taxon>
        <taxon>metagenomes</taxon>
        <taxon>organismal metagenomes</taxon>
    </lineage>
</organism>
<dbReference type="AlphaFoldDB" id="A0A6C0BXY2"/>
<evidence type="ECO:0000259" key="1">
    <source>
        <dbReference type="Pfam" id="PF13392"/>
    </source>
</evidence>
<reference evidence="2" key="1">
    <citation type="journal article" date="2020" name="Nature">
        <title>Giant virus diversity and host interactions through global metagenomics.</title>
        <authorList>
            <person name="Schulz F."/>
            <person name="Roux S."/>
            <person name="Paez-Espino D."/>
            <person name="Jungbluth S."/>
            <person name="Walsh D.A."/>
            <person name="Denef V.J."/>
            <person name="McMahon K.D."/>
            <person name="Konstantinidis K.T."/>
            <person name="Eloe-Fadrosh E.A."/>
            <person name="Kyrpides N.C."/>
            <person name="Woyke T."/>
        </authorList>
    </citation>
    <scope>NUCLEOTIDE SEQUENCE</scope>
    <source>
        <strain evidence="2">GVMAG-M-3300020166-18</strain>
    </source>
</reference>
<dbReference type="Pfam" id="PF13392">
    <property type="entry name" value="HNH_3"/>
    <property type="match status" value="1"/>
</dbReference>
<evidence type="ECO:0000313" key="2">
    <source>
        <dbReference type="EMBL" id="QHS96399.1"/>
    </source>
</evidence>
<dbReference type="EMBL" id="MN739271">
    <property type="protein sequence ID" value="QHS96399.1"/>
    <property type="molecule type" value="Genomic_DNA"/>
</dbReference>
<dbReference type="InterPro" id="IPR044925">
    <property type="entry name" value="His-Me_finger_sf"/>
</dbReference>
<sequence length="704" mass="81637">MLSENEKLLSEDSGVYTHHGKFKGINQNICYLIKNTDTNEEYYKMSCNETHTLISKEDVMLLKNYKPFRPVFSIHSNGHLVTKDPVDKSPLYLHEFIMNNKGPQGNLRTLEHINQNKLDNRRENLQLKPAQQHPLAIDPVLTENEVILHKDSGLYIQMGAQAGTYKNICYLIKNTVTDEEYYKMSCNETHTLISKEDVNLLKNYKPFRPVFSIHSNGHLVAKDPVDKSPLYLHEFIMNNKGPQGNLRTLEHINQNKLDNRRENLQLKSAQQHPQAIDPVLAENEVFLHKDSGLYIQMGAQAGTYKNICYLIKNTVTDEEYYKMSCNETHTLISKEDVNLLKNYKPFRPIFSIHSNGYLVAKDPVDKSTLYLHEFIINKKDTQGKFHTVEHINQNKLDNRRENLQLKAVQQQSVLDENEVLLHKDEGLHIQMGAQAGTCKNICYLIKNTETGEEYYKMSCNENNTVYTLLSKEDVDIIKNYKPNRMAWTLHIITGYVYGLLPDKKKYTLHSFIMKNKGAEGEKCKGLSIDHINRNKLDNRRANLRLATQSVQNSNRGKMKRQQTASALPEGLTQDMMPKYVNYNRECYDVKKQSYRDFFRIEKHPKSKKIISSSKSAKLTVIQKLDDIKTKLYNLENDIVDEPKILPKYYAIRTQLGAPNMMYERRQDGKRYTFIMKMTPGSSIEDELAAFNLGLKKKYPEMVIE</sequence>
<dbReference type="Gene3D" id="3.90.75.20">
    <property type="match status" value="1"/>
</dbReference>
<name>A0A6C0BXY2_9ZZZZ</name>
<accession>A0A6C0BXY2</accession>
<proteinExistence type="predicted"/>
<dbReference type="InterPro" id="IPR003615">
    <property type="entry name" value="HNH_nuc"/>
</dbReference>